<evidence type="ECO:0008006" key="3">
    <source>
        <dbReference type="Google" id="ProtNLM"/>
    </source>
</evidence>
<keyword evidence="2" id="KW-1185">Reference proteome</keyword>
<protein>
    <recommendedName>
        <fullName evidence="3">Reverse transcriptase RNase H-like domain-containing protein</fullName>
    </recommendedName>
</protein>
<proteinExistence type="predicted"/>
<organism evidence="1 2">
    <name type="scientific">Phytophthora megakarya</name>
    <dbReference type="NCBI Taxonomy" id="4795"/>
    <lineage>
        <taxon>Eukaryota</taxon>
        <taxon>Sar</taxon>
        <taxon>Stramenopiles</taxon>
        <taxon>Oomycota</taxon>
        <taxon>Peronosporomycetes</taxon>
        <taxon>Peronosporales</taxon>
        <taxon>Peronosporaceae</taxon>
        <taxon>Phytophthora</taxon>
    </lineage>
</organism>
<name>A0A225WR15_9STRA</name>
<dbReference type="EMBL" id="NBNE01000450">
    <property type="protein sequence ID" value="OWZ19370.1"/>
    <property type="molecule type" value="Genomic_DNA"/>
</dbReference>
<gene>
    <name evidence="1" type="ORF">PHMEG_0006385</name>
</gene>
<dbReference type="Proteomes" id="UP000198211">
    <property type="component" value="Unassembled WGS sequence"/>
</dbReference>
<dbReference type="OrthoDB" id="123026at2759"/>
<reference evidence="2" key="1">
    <citation type="submission" date="2017-03" db="EMBL/GenBank/DDBJ databases">
        <title>Phytopthora megakarya and P. palmivora, two closely related causual agents of cacao black pod achieved similar genome size and gene model numbers by different mechanisms.</title>
        <authorList>
            <person name="Ali S."/>
            <person name="Shao J."/>
            <person name="Larry D.J."/>
            <person name="Kronmiller B."/>
            <person name="Shen D."/>
            <person name="Strem M.D."/>
            <person name="Melnick R.L."/>
            <person name="Guiltinan M.J."/>
            <person name="Tyler B.M."/>
            <person name="Meinhardt L.W."/>
            <person name="Bailey B.A."/>
        </authorList>
    </citation>
    <scope>NUCLEOTIDE SEQUENCE [LARGE SCALE GENOMIC DNA]</scope>
    <source>
        <strain evidence="2">zdho120</strain>
    </source>
</reference>
<comment type="caution">
    <text evidence="1">The sequence shown here is derived from an EMBL/GenBank/DDBJ whole genome shotgun (WGS) entry which is preliminary data.</text>
</comment>
<sequence>MFTDHRNLIYIFDLGTEVKKHKATALGLKPNEYEYEIENFPGDENVLADMFSRWAGEKPAVARTTTMKRWETEKLSQVRPLTSLE</sequence>
<accession>A0A225WR15</accession>
<dbReference type="AlphaFoldDB" id="A0A225WR15"/>
<evidence type="ECO:0000313" key="2">
    <source>
        <dbReference type="Proteomes" id="UP000198211"/>
    </source>
</evidence>
<evidence type="ECO:0000313" key="1">
    <source>
        <dbReference type="EMBL" id="OWZ19370.1"/>
    </source>
</evidence>